<reference evidence="3" key="2">
    <citation type="journal article" date="2024" name="Plant">
        <title>Genomic evolution and insights into agronomic trait innovations of Sesamum species.</title>
        <authorList>
            <person name="Miao H."/>
            <person name="Wang L."/>
            <person name="Qu L."/>
            <person name="Liu H."/>
            <person name="Sun Y."/>
            <person name="Le M."/>
            <person name="Wang Q."/>
            <person name="Wei S."/>
            <person name="Zheng Y."/>
            <person name="Lin W."/>
            <person name="Duan Y."/>
            <person name="Cao H."/>
            <person name="Xiong S."/>
            <person name="Wang X."/>
            <person name="Wei L."/>
            <person name="Li C."/>
            <person name="Ma Q."/>
            <person name="Ju M."/>
            <person name="Zhao R."/>
            <person name="Li G."/>
            <person name="Mu C."/>
            <person name="Tian Q."/>
            <person name="Mei H."/>
            <person name="Zhang T."/>
            <person name="Gao T."/>
            <person name="Zhang H."/>
        </authorList>
    </citation>
    <scope>NUCLEOTIDE SEQUENCE</scope>
    <source>
        <strain evidence="3">G02</strain>
    </source>
</reference>
<evidence type="ECO:0000313" key="3">
    <source>
        <dbReference type="EMBL" id="KAL0361585.1"/>
    </source>
</evidence>
<proteinExistence type="predicted"/>
<dbReference type="EMBL" id="JACGWJ010000016">
    <property type="protein sequence ID" value="KAL0361585.1"/>
    <property type="molecule type" value="Genomic_DNA"/>
</dbReference>
<evidence type="ECO:0000259" key="2">
    <source>
        <dbReference type="Pfam" id="PF13976"/>
    </source>
</evidence>
<feature type="domain" description="Reverse transcriptase Ty1/copia-type" evidence="1">
    <location>
        <begin position="167"/>
        <end position="234"/>
    </location>
</feature>
<comment type="caution">
    <text evidence="3">The sequence shown here is derived from an EMBL/GenBank/DDBJ whole genome shotgun (WGS) entry which is preliminary data.</text>
</comment>
<dbReference type="InterPro" id="IPR025724">
    <property type="entry name" value="GAG-pre-integrase_dom"/>
</dbReference>
<gene>
    <name evidence="3" type="ORF">Sradi_3843000</name>
</gene>
<feature type="domain" description="GAG-pre-integrase" evidence="2">
    <location>
        <begin position="13"/>
        <end position="70"/>
    </location>
</feature>
<reference evidence="3" key="1">
    <citation type="submission" date="2020-06" db="EMBL/GenBank/DDBJ databases">
        <authorList>
            <person name="Li T."/>
            <person name="Hu X."/>
            <person name="Zhang T."/>
            <person name="Song X."/>
            <person name="Zhang H."/>
            <person name="Dai N."/>
            <person name="Sheng W."/>
            <person name="Hou X."/>
            <person name="Wei L."/>
        </authorList>
    </citation>
    <scope>NUCLEOTIDE SEQUENCE</scope>
    <source>
        <strain evidence="3">G02</strain>
        <tissue evidence="3">Leaf</tissue>
    </source>
</reference>
<accession>A0AAW2Q1I0</accession>
<protein>
    <submittedName>
        <fullName evidence="3">Uncharacterized protein</fullName>
    </submittedName>
</protein>
<dbReference type="Pfam" id="PF07727">
    <property type="entry name" value="RVT_2"/>
    <property type="match status" value="1"/>
</dbReference>
<organism evidence="3">
    <name type="scientific">Sesamum radiatum</name>
    <name type="common">Black benniseed</name>
    <dbReference type="NCBI Taxonomy" id="300843"/>
    <lineage>
        <taxon>Eukaryota</taxon>
        <taxon>Viridiplantae</taxon>
        <taxon>Streptophyta</taxon>
        <taxon>Embryophyta</taxon>
        <taxon>Tracheophyta</taxon>
        <taxon>Spermatophyta</taxon>
        <taxon>Magnoliopsida</taxon>
        <taxon>eudicotyledons</taxon>
        <taxon>Gunneridae</taxon>
        <taxon>Pentapetalae</taxon>
        <taxon>asterids</taxon>
        <taxon>lamiids</taxon>
        <taxon>Lamiales</taxon>
        <taxon>Pedaliaceae</taxon>
        <taxon>Sesamum</taxon>
    </lineage>
</organism>
<dbReference type="AlphaFoldDB" id="A0AAW2Q1I0"/>
<evidence type="ECO:0000259" key="1">
    <source>
        <dbReference type="Pfam" id="PF07727"/>
    </source>
</evidence>
<dbReference type="InterPro" id="IPR013103">
    <property type="entry name" value="RVT_2"/>
</dbReference>
<dbReference type="Pfam" id="PF13976">
    <property type="entry name" value="gag_pre-integrs"/>
    <property type="match status" value="1"/>
</dbReference>
<name>A0AAW2Q1I0_SESRA</name>
<sequence length="235" mass="27270">MKGKCFAHNLLEEEQSAFPIKEDVTQIWHKRVGHYHHQGLLQLREKELALDVPKLSDEISSYKACQFGNQSRKPFPKSTWRATHKLQLIHMDVAGPQRTPSLKASVTSLIRELNQDVHFVEDEEWNWDDAEKKGQTMTELKLKFYRSSNEEDNDWQSEIVDHAHVRGKRLDTIRLLLAIVAQKSWKVFQLDIKSAFLNGVLQEEIYVEQLQGFVKEGEGEGDKVYLLKKALYGLV</sequence>